<sequence length="331" mass="37247">MTNSLQTTTSNTVETVTNWWQDPTVQEWLINRPIRLAVGFCAAVVIHVILRRLIDKAAQHNIESKDKQSKFSRKRRNKNELPAEARALDRTQLQRRKSRIRTLANVGKSAVAIVVWTWFVLHVLDLIGINIAPLIASAGVVGVALGFGAQSLVKDFISGIFMLIEDQYGVGDTIDVGDGIIGDVEEVSLRLTTIRDIDGTLWYVRNGEIMRVGNFSDEYSIARLQIPVGLSNDPEQAWEVIQDSVRRWVNDKKIRESIIGEPEMKGVSDFEIDHLSYRIQLRTLPGHQWDVQRFLQGKVLNDMTAAGVSTPYPHGIGAWHPTMAKKEEIES</sequence>
<evidence type="ECO:0000313" key="10">
    <source>
        <dbReference type="EMBL" id="QNQ90855.1"/>
    </source>
</evidence>
<keyword evidence="6 7" id="KW-0472">Membrane</keyword>
<dbReference type="InterPro" id="IPR006685">
    <property type="entry name" value="MscS_channel_2nd"/>
</dbReference>
<feature type="domain" description="Mechanosensitive ion channel MscS" evidence="8">
    <location>
        <begin position="152"/>
        <end position="216"/>
    </location>
</feature>
<evidence type="ECO:0000259" key="9">
    <source>
        <dbReference type="Pfam" id="PF21088"/>
    </source>
</evidence>
<keyword evidence="11" id="KW-1185">Reference proteome</keyword>
<evidence type="ECO:0000256" key="4">
    <source>
        <dbReference type="ARBA" id="ARBA00022692"/>
    </source>
</evidence>
<feature type="transmembrane region" description="Helical" evidence="7">
    <location>
        <begin position="33"/>
        <end position="50"/>
    </location>
</feature>
<proteinExistence type="inferred from homology"/>
<dbReference type="InterPro" id="IPR049142">
    <property type="entry name" value="MS_channel_1st"/>
</dbReference>
<dbReference type="KEGG" id="cpoy:GP475_09530"/>
<accession>A0A7H0SQN0</accession>
<dbReference type="SUPFAM" id="SSF82861">
    <property type="entry name" value="Mechanosensitive channel protein MscS (YggB), transmembrane region"/>
    <property type="match status" value="1"/>
</dbReference>
<reference evidence="10 11" key="1">
    <citation type="submission" date="2019-12" db="EMBL/GenBank/DDBJ databases">
        <title>Corynebacterium sp. nov., isolated from feces of the Anser Albifrons in China.</title>
        <authorList>
            <person name="Liu Q."/>
        </authorList>
    </citation>
    <scope>NUCLEOTIDE SEQUENCE [LARGE SCALE GENOMIC DNA]</scope>
    <source>
        <strain evidence="10 11">4H37-19</strain>
    </source>
</reference>
<dbReference type="GO" id="GO:0008381">
    <property type="term" value="F:mechanosensitive monoatomic ion channel activity"/>
    <property type="evidence" value="ECO:0007669"/>
    <property type="project" value="InterPro"/>
</dbReference>
<dbReference type="AlphaFoldDB" id="A0A7H0SQN0"/>
<comment type="subcellular location">
    <subcellularLocation>
        <location evidence="1">Cell membrane</location>
        <topology evidence="1">Multi-pass membrane protein</topology>
    </subcellularLocation>
</comment>
<dbReference type="Pfam" id="PF21088">
    <property type="entry name" value="MS_channel_1st"/>
    <property type="match status" value="1"/>
</dbReference>
<dbReference type="InterPro" id="IPR023408">
    <property type="entry name" value="MscS_beta-dom_sf"/>
</dbReference>
<evidence type="ECO:0000313" key="11">
    <source>
        <dbReference type="Proteomes" id="UP000516320"/>
    </source>
</evidence>
<protein>
    <submittedName>
        <fullName evidence="10">Mechanosensitive ion channel</fullName>
    </submittedName>
</protein>
<evidence type="ECO:0000256" key="1">
    <source>
        <dbReference type="ARBA" id="ARBA00004651"/>
    </source>
</evidence>
<dbReference type="InterPro" id="IPR011014">
    <property type="entry name" value="MscS_channel_TM-2"/>
</dbReference>
<dbReference type="InterPro" id="IPR045276">
    <property type="entry name" value="YbiO_bact"/>
</dbReference>
<evidence type="ECO:0000256" key="5">
    <source>
        <dbReference type="ARBA" id="ARBA00022989"/>
    </source>
</evidence>
<dbReference type="FunFam" id="2.30.30.60:FF:000001">
    <property type="entry name" value="MscS Mechanosensitive ion channel"/>
    <property type="match status" value="1"/>
</dbReference>
<dbReference type="InterPro" id="IPR011066">
    <property type="entry name" value="MscS_channel_C_sf"/>
</dbReference>
<dbReference type="PANTHER" id="PTHR30460">
    <property type="entry name" value="MODERATE CONDUCTANCE MECHANOSENSITIVE CHANNEL YBIO"/>
    <property type="match status" value="1"/>
</dbReference>
<dbReference type="GO" id="GO:0005886">
    <property type="term" value="C:plasma membrane"/>
    <property type="evidence" value="ECO:0007669"/>
    <property type="project" value="UniProtKB-SubCell"/>
</dbReference>
<dbReference type="Proteomes" id="UP000516320">
    <property type="component" value="Chromosome"/>
</dbReference>
<dbReference type="Pfam" id="PF00924">
    <property type="entry name" value="MS_channel_2nd"/>
    <property type="match status" value="1"/>
</dbReference>
<evidence type="ECO:0000256" key="6">
    <source>
        <dbReference type="ARBA" id="ARBA00023136"/>
    </source>
</evidence>
<keyword evidence="4 7" id="KW-0812">Transmembrane</keyword>
<feature type="transmembrane region" description="Helical" evidence="7">
    <location>
        <begin position="102"/>
        <end position="121"/>
    </location>
</feature>
<dbReference type="InterPro" id="IPR010920">
    <property type="entry name" value="LSM_dom_sf"/>
</dbReference>
<evidence type="ECO:0000256" key="2">
    <source>
        <dbReference type="ARBA" id="ARBA00008017"/>
    </source>
</evidence>
<evidence type="ECO:0000259" key="8">
    <source>
        <dbReference type="Pfam" id="PF00924"/>
    </source>
</evidence>
<dbReference type="SUPFAM" id="SSF82689">
    <property type="entry name" value="Mechanosensitive channel protein MscS (YggB), C-terminal domain"/>
    <property type="match status" value="1"/>
</dbReference>
<dbReference type="Gene3D" id="2.30.30.60">
    <property type="match status" value="1"/>
</dbReference>
<name>A0A7H0SQN0_9CORY</name>
<dbReference type="PANTHER" id="PTHR30460:SF0">
    <property type="entry name" value="MODERATE CONDUCTANCE MECHANOSENSITIVE CHANNEL YBIO"/>
    <property type="match status" value="1"/>
</dbReference>
<dbReference type="Gene3D" id="3.30.70.100">
    <property type="match status" value="1"/>
</dbReference>
<gene>
    <name evidence="10" type="ORF">GP475_09530</name>
</gene>
<organism evidence="10 11">
    <name type="scientific">Corynebacterium poyangense</name>
    <dbReference type="NCBI Taxonomy" id="2684405"/>
    <lineage>
        <taxon>Bacteria</taxon>
        <taxon>Bacillati</taxon>
        <taxon>Actinomycetota</taxon>
        <taxon>Actinomycetes</taxon>
        <taxon>Mycobacteriales</taxon>
        <taxon>Corynebacteriaceae</taxon>
        <taxon>Corynebacterium</taxon>
    </lineage>
</organism>
<evidence type="ECO:0000256" key="7">
    <source>
        <dbReference type="SAM" id="Phobius"/>
    </source>
</evidence>
<dbReference type="Gene3D" id="1.10.287.1260">
    <property type="match status" value="1"/>
</dbReference>
<feature type="domain" description="Mechanosensitive ion channel transmembrane helices 2/3" evidence="9">
    <location>
        <begin position="111"/>
        <end position="150"/>
    </location>
</feature>
<keyword evidence="5 7" id="KW-1133">Transmembrane helix</keyword>
<keyword evidence="3" id="KW-1003">Cell membrane</keyword>
<dbReference type="EMBL" id="CP046884">
    <property type="protein sequence ID" value="QNQ90855.1"/>
    <property type="molecule type" value="Genomic_DNA"/>
</dbReference>
<comment type="similarity">
    <text evidence="2">Belongs to the MscS (TC 1.A.23) family.</text>
</comment>
<feature type="transmembrane region" description="Helical" evidence="7">
    <location>
        <begin position="127"/>
        <end position="147"/>
    </location>
</feature>
<evidence type="ECO:0000256" key="3">
    <source>
        <dbReference type="ARBA" id="ARBA00022475"/>
    </source>
</evidence>
<dbReference type="SUPFAM" id="SSF50182">
    <property type="entry name" value="Sm-like ribonucleoproteins"/>
    <property type="match status" value="1"/>
</dbReference>
<dbReference type="RefSeq" id="WP_187974165.1">
    <property type="nucleotide sequence ID" value="NZ_CP046884.1"/>
</dbReference>